<feature type="transmembrane region" description="Helical" evidence="2">
    <location>
        <begin position="279"/>
        <end position="300"/>
    </location>
</feature>
<feature type="compositionally biased region" description="Basic and acidic residues" evidence="1">
    <location>
        <begin position="10"/>
        <end position="22"/>
    </location>
</feature>
<name>A0A836HBH0_9TRYP</name>
<protein>
    <submittedName>
        <fullName evidence="3">Uncharacterized protein</fullName>
    </submittedName>
</protein>
<proteinExistence type="predicted"/>
<feature type="transmembrane region" description="Helical" evidence="2">
    <location>
        <begin position="237"/>
        <end position="259"/>
    </location>
</feature>
<dbReference type="AlphaFoldDB" id="A0A836HBH0"/>
<accession>A0A836HBH0</accession>
<keyword evidence="2" id="KW-1133">Transmembrane helix</keyword>
<dbReference type="PANTHER" id="PTHR33297:SF4">
    <property type="entry name" value="AMASTIN"/>
    <property type="match status" value="1"/>
</dbReference>
<reference evidence="3 4" key="1">
    <citation type="submission" date="2021-02" db="EMBL/GenBank/DDBJ databases">
        <title>Porcisia hertigi Genome sequencing and assembly.</title>
        <authorList>
            <person name="Almutairi H."/>
            <person name="Gatherer D."/>
        </authorList>
    </citation>
    <scope>NUCLEOTIDE SEQUENCE [LARGE SCALE GENOMIC DNA]</scope>
    <source>
        <strain evidence="3 4">C119</strain>
    </source>
</reference>
<feature type="transmembrane region" description="Helical" evidence="2">
    <location>
        <begin position="387"/>
        <end position="409"/>
    </location>
</feature>
<keyword evidence="4" id="KW-1185">Reference proteome</keyword>
<feature type="transmembrane region" description="Helical" evidence="2">
    <location>
        <begin position="320"/>
        <end position="342"/>
    </location>
</feature>
<evidence type="ECO:0000313" key="3">
    <source>
        <dbReference type="EMBL" id="KAG5488364.1"/>
    </source>
</evidence>
<evidence type="ECO:0000256" key="2">
    <source>
        <dbReference type="SAM" id="Phobius"/>
    </source>
</evidence>
<feature type="transmembrane region" description="Helical" evidence="2">
    <location>
        <begin position="141"/>
        <end position="160"/>
    </location>
</feature>
<feature type="transmembrane region" description="Helical" evidence="2">
    <location>
        <begin position="208"/>
        <end position="230"/>
    </location>
</feature>
<evidence type="ECO:0000256" key="1">
    <source>
        <dbReference type="SAM" id="MobiDB-lite"/>
    </source>
</evidence>
<evidence type="ECO:0000313" key="4">
    <source>
        <dbReference type="Proteomes" id="UP000674318"/>
    </source>
</evidence>
<dbReference type="KEGG" id="phet:94293964"/>
<sequence>MSQKKRQTKRQSEDFQRNDVEGRSSVYALPQRVPAAPNEASILLTEDDLRRDFESEISEVTHDKSLSRRQRAERKRELLKLQVLVESERERRAIAALEAKLPRPQWYSSDDDDDDDESVLSDVERAAISELKKQPEGGAGLVFRVLYTVLSAVAFVFHLTSTCPIPWLRSKSGRTYGVWSATGGGQPDLKVRDIHDCSYEMQYWQAAAAMSVLATIVSCAATIGGVLLCVNQGHMALSFIFSFYSVVFSLTSWALVVALSHHFRCGKGVFANGVANLDAGFALTLCGWVMHMAAIIVLGLHFFKYWTRSIHKGNAHALRFIYVAVGIVTLLFYSVGQAYAMWGKTFPDVKVSISMWHVQVHDRQTRLSTFLSRGSYRCTTITHRMKVVAAFMIMSIIWLFFAVVLGTGACYNSYYIKHSLFFGYSSSIFALVAWITLLVTRYSRLCTGATPYGQSYWTDMGYNGIPSGIDNAQIDFDGYTFREGFGLIVAGWAISLLATVLNTVL</sequence>
<feature type="region of interest" description="Disordered" evidence="1">
    <location>
        <begin position="1"/>
        <end position="41"/>
    </location>
</feature>
<dbReference type="EMBL" id="JAFJZO010000041">
    <property type="protein sequence ID" value="KAG5488364.1"/>
    <property type="molecule type" value="Genomic_DNA"/>
</dbReference>
<dbReference type="Proteomes" id="UP000674318">
    <property type="component" value="Unassembled WGS sequence"/>
</dbReference>
<keyword evidence="2" id="KW-0472">Membrane</keyword>
<comment type="caution">
    <text evidence="3">The sequence shown here is derived from an EMBL/GenBank/DDBJ whole genome shotgun (WGS) entry which is preliminary data.</text>
</comment>
<dbReference type="OrthoDB" id="263017at2759"/>
<dbReference type="GeneID" id="94293964"/>
<dbReference type="InterPro" id="IPR009944">
    <property type="entry name" value="Amastin"/>
</dbReference>
<dbReference type="RefSeq" id="XP_067752187.1">
    <property type="nucleotide sequence ID" value="XM_067903887.1"/>
</dbReference>
<dbReference type="Pfam" id="PF07344">
    <property type="entry name" value="Amastin"/>
    <property type="match status" value="2"/>
</dbReference>
<keyword evidence="2" id="KW-0812">Transmembrane</keyword>
<feature type="transmembrane region" description="Helical" evidence="2">
    <location>
        <begin position="485"/>
        <end position="504"/>
    </location>
</feature>
<feature type="transmembrane region" description="Helical" evidence="2">
    <location>
        <begin position="421"/>
        <end position="442"/>
    </location>
</feature>
<dbReference type="PANTHER" id="PTHR33297">
    <property type="entry name" value="AMASTIN-LIKE SURFACE PROTEIN-LIKE PROTEIN-RELATED"/>
    <property type="match status" value="1"/>
</dbReference>
<organism evidence="3 4">
    <name type="scientific">Porcisia hertigi</name>
    <dbReference type="NCBI Taxonomy" id="2761500"/>
    <lineage>
        <taxon>Eukaryota</taxon>
        <taxon>Discoba</taxon>
        <taxon>Euglenozoa</taxon>
        <taxon>Kinetoplastea</taxon>
        <taxon>Metakinetoplastina</taxon>
        <taxon>Trypanosomatida</taxon>
        <taxon>Trypanosomatidae</taxon>
        <taxon>Leishmaniinae</taxon>
        <taxon>Porcisia</taxon>
    </lineage>
</organism>
<gene>
    <name evidence="3" type="ORF">JKF63_07959</name>
</gene>